<organism evidence="6 7">
    <name type="scientific">Bombella apis</name>
    <dbReference type="NCBI Taxonomy" id="1785988"/>
    <lineage>
        <taxon>Bacteria</taxon>
        <taxon>Pseudomonadati</taxon>
        <taxon>Pseudomonadota</taxon>
        <taxon>Alphaproteobacteria</taxon>
        <taxon>Acetobacterales</taxon>
        <taxon>Acetobacteraceae</taxon>
        <taxon>Bombella</taxon>
    </lineage>
</organism>
<dbReference type="SMART" id="SM00849">
    <property type="entry name" value="Lactamase_B"/>
    <property type="match status" value="1"/>
</dbReference>
<reference evidence="6 7" key="1">
    <citation type="submission" date="2020-09" db="EMBL/GenBank/DDBJ databases">
        <title>Bombella mellium and Bombella favum sp. nov., two novel species isolated from honey of Apis mellifera.</title>
        <authorList>
            <person name="Hilgarth M."/>
            <person name="Redwitz J."/>
            <person name="Ehrmann M.A."/>
            <person name="Vogel R.F."/>
            <person name="Jakob F."/>
        </authorList>
    </citation>
    <scope>NUCLEOTIDE SEQUENCE [LARGE SCALE GENOMIC DNA]</scope>
    <source>
        <strain evidence="6 7">MRM1</strain>
    </source>
</reference>
<accession>A0ABR9MQX6</accession>
<dbReference type="Gene3D" id="3.60.15.10">
    <property type="entry name" value="Ribonuclease Z/Hydroxyacylglutathione hydrolase-like"/>
    <property type="match status" value="1"/>
</dbReference>
<dbReference type="Pfam" id="PF00753">
    <property type="entry name" value="Lactamase_B"/>
    <property type="match status" value="1"/>
</dbReference>
<evidence type="ECO:0000259" key="5">
    <source>
        <dbReference type="SMART" id="SM00849"/>
    </source>
</evidence>
<gene>
    <name evidence="6" type="ORF">IGM82_07595</name>
</gene>
<evidence type="ECO:0000256" key="2">
    <source>
        <dbReference type="ARBA" id="ARBA00022723"/>
    </source>
</evidence>
<dbReference type="InterPro" id="IPR036866">
    <property type="entry name" value="RibonucZ/Hydroxyglut_hydro"/>
</dbReference>
<comment type="cofactor">
    <cofactor evidence="1">
        <name>Zn(2+)</name>
        <dbReference type="ChEBI" id="CHEBI:29105"/>
    </cofactor>
</comment>
<dbReference type="PANTHER" id="PTHR46233:SF3">
    <property type="entry name" value="HYDROXYACYLGLUTATHIONE HYDROLASE GLOC"/>
    <property type="match status" value="1"/>
</dbReference>
<name>A0ABR9MQX6_9PROT</name>
<keyword evidence="4" id="KW-0862">Zinc</keyword>
<evidence type="ECO:0000256" key="3">
    <source>
        <dbReference type="ARBA" id="ARBA00022801"/>
    </source>
</evidence>
<dbReference type="PANTHER" id="PTHR46233">
    <property type="entry name" value="HYDROXYACYLGLUTATHIONE HYDROLASE GLOC"/>
    <property type="match status" value="1"/>
</dbReference>
<feature type="domain" description="Metallo-beta-lactamase" evidence="5">
    <location>
        <begin position="14"/>
        <end position="197"/>
    </location>
</feature>
<sequence>MKLTLRKVTVTPIRQNCTILSDQMGRAIVVDPGGESVRLAREAEGLHVEAILLTHGHLDHAGGAADLKKLLTDRQGGDVPVIGPLREDLFLLSRIEQQAAAFGLDGMKSVTPDRFSSDGDILFFLGHDIEVAHVPGHTPGHVVFILRQAGLVIAGDTLFRGTVGRTDFPYGNERQLLEGIRSRLFTLPADTIVLPGHGLPTTIGEERQHNPAFQH</sequence>
<evidence type="ECO:0000256" key="1">
    <source>
        <dbReference type="ARBA" id="ARBA00001947"/>
    </source>
</evidence>
<dbReference type="Proteomes" id="UP000599085">
    <property type="component" value="Unassembled WGS sequence"/>
</dbReference>
<evidence type="ECO:0000313" key="7">
    <source>
        <dbReference type="Proteomes" id="UP000599085"/>
    </source>
</evidence>
<keyword evidence="2" id="KW-0479">Metal-binding</keyword>
<dbReference type="RefSeq" id="WP_192848648.1">
    <property type="nucleotide sequence ID" value="NZ_CANUIG010000003.1"/>
</dbReference>
<dbReference type="EMBL" id="JADAQV010000004">
    <property type="protein sequence ID" value="MBE1724269.1"/>
    <property type="molecule type" value="Genomic_DNA"/>
</dbReference>
<evidence type="ECO:0000313" key="6">
    <source>
        <dbReference type="EMBL" id="MBE1724269.1"/>
    </source>
</evidence>
<keyword evidence="7" id="KW-1185">Reference proteome</keyword>
<dbReference type="InterPro" id="IPR001279">
    <property type="entry name" value="Metallo-B-lactamas"/>
</dbReference>
<keyword evidence="3" id="KW-0378">Hydrolase</keyword>
<evidence type="ECO:0000256" key="4">
    <source>
        <dbReference type="ARBA" id="ARBA00022833"/>
    </source>
</evidence>
<protein>
    <submittedName>
        <fullName evidence="6">MBL fold metallo-hydrolase</fullName>
    </submittedName>
</protein>
<dbReference type="InterPro" id="IPR051453">
    <property type="entry name" value="MBL_Glyoxalase_II"/>
</dbReference>
<comment type="caution">
    <text evidence="6">The sequence shown here is derived from an EMBL/GenBank/DDBJ whole genome shotgun (WGS) entry which is preliminary data.</text>
</comment>
<dbReference type="SUPFAM" id="SSF56281">
    <property type="entry name" value="Metallo-hydrolase/oxidoreductase"/>
    <property type="match status" value="1"/>
</dbReference>
<proteinExistence type="predicted"/>